<proteinExistence type="predicted"/>
<dbReference type="Proteomes" id="UP000605897">
    <property type="component" value="Unassembled WGS sequence"/>
</dbReference>
<dbReference type="EMBL" id="BNAU01000003">
    <property type="protein sequence ID" value="GHE97538.1"/>
    <property type="molecule type" value="Genomic_DNA"/>
</dbReference>
<comment type="caution">
    <text evidence="1">The sequence shown here is derived from an EMBL/GenBank/DDBJ whole genome shotgun (WGS) entry which is preliminary data.</text>
</comment>
<protein>
    <submittedName>
        <fullName evidence="1">Uncharacterized protein</fullName>
    </submittedName>
</protein>
<gene>
    <name evidence="1" type="ORF">GCM10017786_32850</name>
</gene>
<evidence type="ECO:0000313" key="2">
    <source>
        <dbReference type="Proteomes" id="UP000605897"/>
    </source>
</evidence>
<reference evidence="2" key="1">
    <citation type="journal article" date="2019" name="Int. J. Syst. Evol. Microbiol.">
        <title>The Global Catalogue of Microorganisms (GCM) 10K type strain sequencing project: providing services to taxonomists for standard genome sequencing and annotation.</title>
        <authorList>
            <consortium name="The Broad Institute Genomics Platform"/>
            <consortium name="The Broad Institute Genome Sequencing Center for Infectious Disease"/>
            <person name="Wu L."/>
            <person name="Ma J."/>
        </authorList>
    </citation>
    <scope>NUCLEOTIDE SEQUENCE [LARGE SCALE GENOMIC DNA]</scope>
    <source>
        <strain evidence="2">CGMCC 4.7677</strain>
    </source>
</reference>
<name>A0ABQ3J1L7_9PSEU</name>
<organism evidence="1 2">
    <name type="scientific">Amycolatopsis deserti</name>
    <dbReference type="NCBI Taxonomy" id="185696"/>
    <lineage>
        <taxon>Bacteria</taxon>
        <taxon>Bacillati</taxon>
        <taxon>Actinomycetota</taxon>
        <taxon>Actinomycetes</taxon>
        <taxon>Pseudonocardiales</taxon>
        <taxon>Pseudonocardiaceae</taxon>
        <taxon>Amycolatopsis</taxon>
    </lineage>
</organism>
<sequence length="57" mass="6376">MPNRSAAATSRAAAVINRGVAATLLIPTVGSYRRENEFPELFRYRLDNFTSTFGERL</sequence>
<keyword evidence="2" id="KW-1185">Reference proteome</keyword>
<accession>A0ABQ3J1L7</accession>
<evidence type="ECO:0000313" key="1">
    <source>
        <dbReference type="EMBL" id="GHE97538.1"/>
    </source>
</evidence>